<organism evidence="1 2">
    <name type="scientific">Dorea formicigenerans</name>
    <dbReference type="NCBI Taxonomy" id="39486"/>
    <lineage>
        <taxon>Bacteria</taxon>
        <taxon>Bacillati</taxon>
        <taxon>Bacillota</taxon>
        <taxon>Clostridia</taxon>
        <taxon>Lachnospirales</taxon>
        <taxon>Lachnospiraceae</taxon>
        <taxon>Dorea</taxon>
    </lineage>
</organism>
<comment type="caution">
    <text evidence="1">The sequence shown here is derived from an EMBL/GenBank/DDBJ whole genome shotgun (WGS) entry which is preliminary data.</text>
</comment>
<dbReference type="RefSeq" id="WP_117650067.1">
    <property type="nucleotide sequence ID" value="NZ_QSQQ01000012.1"/>
</dbReference>
<evidence type="ECO:0000313" key="1">
    <source>
        <dbReference type="EMBL" id="RGK47005.1"/>
    </source>
</evidence>
<dbReference type="Proteomes" id="UP000261208">
    <property type="component" value="Unassembled WGS sequence"/>
</dbReference>
<dbReference type="AlphaFoldDB" id="A0A3E4MBM9"/>
<dbReference type="Gene3D" id="2.60.40.10">
    <property type="entry name" value="Immunoglobulins"/>
    <property type="match status" value="1"/>
</dbReference>
<evidence type="ECO:0000313" key="2">
    <source>
        <dbReference type="Proteomes" id="UP000261208"/>
    </source>
</evidence>
<proteinExistence type="predicted"/>
<dbReference type="EMBL" id="QSQQ01000012">
    <property type="protein sequence ID" value="RGK47005.1"/>
    <property type="molecule type" value="Genomic_DNA"/>
</dbReference>
<sequence>MIESINTLMILADECISAYNVQVRFNPWMPPMLYQDVIDGIQNPPEPVLMKNGIELLYPMFMPKVIEIIPTNDKVLTDVLAVIMPEVESWNNHPAKYVTYKVTDKNGASAKKTITVTVKQNTGDLKAIMNRGIVMSSYSKTFLKRIVKILEVNIYEKVFGIILTIC</sequence>
<reference evidence="1 2" key="1">
    <citation type="submission" date="2018-08" db="EMBL/GenBank/DDBJ databases">
        <title>A genome reference for cultivated species of the human gut microbiota.</title>
        <authorList>
            <person name="Zou Y."/>
            <person name="Xue W."/>
            <person name="Luo G."/>
        </authorList>
    </citation>
    <scope>NUCLEOTIDE SEQUENCE [LARGE SCALE GENOMIC DNA]</scope>
    <source>
        <strain evidence="1 2">TF11-11</strain>
    </source>
</reference>
<dbReference type="InterPro" id="IPR013783">
    <property type="entry name" value="Ig-like_fold"/>
</dbReference>
<accession>A0A3E4MBM9</accession>
<protein>
    <submittedName>
        <fullName evidence="1">Uncharacterized protein</fullName>
    </submittedName>
</protein>
<name>A0A3E4MBM9_9FIRM</name>
<gene>
    <name evidence="1" type="ORF">DXD10_09955</name>
</gene>